<sequence length="381" mass="41393">MILGPTGEKDEADLVPTRVLKKAVVDITRRLAGAFPGEAFNVSRLQAHGTGAPVATVVGGIEDADLVVVNLGDREADAAYEIGMLHALGVPHILVTPGRELPFYGKDLKVVPGFAVNPGRTRGRYKLVEHKFGLRLEEALRDFIAPFVAVRDTVLPRQRFVEAATALDAYTSRAASDHFRRPIVDSAGPEGLAAAYYMGAVGQFVGEKGFFSGPCHVERPPSKTDPGGPATRMQVAIDRYIGVLPPADMTCYEEDCKRLAELLDACGLHIEQRIVRARGAKAFRTGFLARADGSLASPVTVVEIPSLVYALGQTRRYSVFCQRHSGQAERHQRKLFALLGSFERAMQLRLEAQTAWPDKKAVVTRMGHLGETLRELGVIAA</sequence>
<accession>A0A916U5D2</accession>
<evidence type="ECO:0000313" key="2">
    <source>
        <dbReference type="Proteomes" id="UP000637002"/>
    </source>
</evidence>
<dbReference type="Proteomes" id="UP000637002">
    <property type="component" value="Unassembled WGS sequence"/>
</dbReference>
<organism evidence="1 2">
    <name type="scientific">Chelatococcus reniformis</name>
    <dbReference type="NCBI Taxonomy" id="1494448"/>
    <lineage>
        <taxon>Bacteria</taxon>
        <taxon>Pseudomonadati</taxon>
        <taxon>Pseudomonadota</taxon>
        <taxon>Alphaproteobacteria</taxon>
        <taxon>Hyphomicrobiales</taxon>
        <taxon>Chelatococcaceae</taxon>
        <taxon>Chelatococcus</taxon>
    </lineage>
</organism>
<keyword evidence="2" id="KW-1185">Reference proteome</keyword>
<comment type="caution">
    <text evidence="1">The sequence shown here is derived from an EMBL/GenBank/DDBJ whole genome shotgun (WGS) entry which is preliminary data.</text>
</comment>
<protein>
    <submittedName>
        <fullName evidence="1">Uncharacterized protein</fullName>
    </submittedName>
</protein>
<dbReference type="EMBL" id="BMGG01000003">
    <property type="protein sequence ID" value="GGC60547.1"/>
    <property type="molecule type" value="Genomic_DNA"/>
</dbReference>
<reference evidence="1" key="1">
    <citation type="journal article" date="2014" name="Int. J. Syst. Evol. Microbiol.">
        <title>Complete genome sequence of Corynebacterium casei LMG S-19264T (=DSM 44701T), isolated from a smear-ripened cheese.</title>
        <authorList>
            <consortium name="US DOE Joint Genome Institute (JGI-PGF)"/>
            <person name="Walter F."/>
            <person name="Albersmeier A."/>
            <person name="Kalinowski J."/>
            <person name="Ruckert C."/>
        </authorList>
    </citation>
    <scope>NUCLEOTIDE SEQUENCE</scope>
    <source>
        <strain evidence="1">CGMCC 1.12919</strain>
    </source>
</reference>
<dbReference type="AlphaFoldDB" id="A0A916U5D2"/>
<gene>
    <name evidence="1" type="ORF">GCM10010994_18990</name>
</gene>
<proteinExistence type="predicted"/>
<reference evidence="1" key="2">
    <citation type="submission" date="2020-09" db="EMBL/GenBank/DDBJ databases">
        <authorList>
            <person name="Sun Q."/>
            <person name="Zhou Y."/>
        </authorList>
    </citation>
    <scope>NUCLEOTIDE SEQUENCE</scope>
    <source>
        <strain evidence="1">CGMCC 1.12919</strain>
    </source>
</reference>
<evidence type="ECO:0000313" key="1">
    <source>
        <dbReference type="EMBL" id="GGC60547.1"/>
    </source>
</evidence>
<name>A0A916U5D2_9HYPH</name>